<feature type="domain" description="DUF6895" evidence="1">
    <location>
        <begin position="3"/>
        <end position="272"/>
    </location>
</feature>
<protein>
    <recommendedName>
        <fullName evidence="1">DUF6895 domain-containing protein</fullName>
    </recommendedName>
</protein>
<dbReference type="EMBL" id="VAWE01000001">
    <property type="protein sequence ID" value="TLQ48035.1"/>
    <property type="molecule type" value="Genomic_DNA"/>
</dbReference>
<proteinExistence type="predicted"/>
<dbReference type="AlphaFoldDB" id="A0A5R9EFW8"/>
<evidence type="ECO:0000259" key="1">
    <source>
        <dbReference type="Pfam" id="PF21836"/>
    </source>
</evidence>
<accession>A0A5R9EFW8</accession>
<name>A0A5R9EFW8_9ACTN</name>
<evidence type="ECO:0000313" key="2">
    <source>
        <dbReference type="EMBL" id="TLQ48035.1"/>
    </source>
</evidence>
<keyword evidence="3" id="KW-1185">Reference proteome</keyword>
<evidence type="ECO:0000313" key="3">
    <source>
        <dbReference type="Proteomes" id="UP000305921"/>
    </source>
</evidence>
<reference evidence="2 3" key="1">
    <citation type="submission" date="2019-05" db="EMBL/GenBank/DDBJ databases">
        <title>Streptomyces marianii sp. nov., a novel marine actinomycete from southern coast of India.</title>
        <authorList>
            <person name="Iniyan A.M."/>
            <person name="Wink J."/>
            <person name="Ramprasad E."/>
            <person name="Ramana C.V."/>
            <person name="Bunk B."/>
            <person name="Sproer C."/>
            <person name="Joseph F.-J.R.S."/>
            <person name="Vincent S.G.P."/>
        </authorList>
    </citation>
    <scope>NUCLEOTIDE SEQUENCE [LARGE SCALE GENOMIC DNA]</scope>
    <source>
        <strain evidence="2 3">ICN19</strain>
    </source>
</reference>
<dbReference type="Proteomes" id="UP000305921">
    <property type="component" value="Unassembled WGS sequence"/>
</dbReference>
<dbReference type="InterPro" id="IPR054190">
    <property type="entry name" value="DUF6895"/>
</dbReference>
<dbReference type="OrthoDB" id="5141156at2"/>
<organism evidence="2 3">
    <name type="scientific">Streptomyces marianii</name>
    <dbReference type="NCBI Taxonomy" id="1817406"/>
    <lineage>
        <taxon>Bacteria</taxon>
        <taxon>Bacillati</taxon>
        <taxon>Actinomycetota</taxon>
        <taxon>Actinomycetes</taxon>
        <taxon>Kitasatosporales</taxon>
        <taxon>Streptomycetaceae</taxon>
        <taxon>Streptomyces</taxon>
    </lineage>
</organism>
<sequence length="527" mass="57679">MLDPRSARPDSVLFTRKALIETAFLAGLRARLDDSPLTDDYASILEQVEDVAREPSYREMIARDESALLLYAGTYAALRLCGRDAPEFERIIRQAVEGGYAAAFERVPYRQLDLLHTLYLCGIEHDLSPMDDVLPFSLLCRRPNVLKLADRDVYAITHTIFYVTDFGLRDPAWPRGFRPGEGVELLEALLVLAEARANADLVGELLCCLYCLGVTDSYAADRAWAFLESVQDGNGRVNGPEGVLHPGADAGDGDFRHWAEGYHTTIVAALAGLLERSPRRRSQPPPTPPAEDVCLRTPLRRAVMWLCDAVPEQDHRSGLAGVTAAAVGASAIREHDLARPSLECYAAHLADAAPAFWQEQGMEIAGAFALALRQAEVHCPSLDEHLKATADAIASLESIPADTAGGVHRLISLGVLSRSAASSIPRQTTRRERHLYPLHAAVSLCEARETYHLGQMAGTLRTLIQEGWGHHRITRDALSFLIAQQNTGGAFGYPAFDDRTARRRAQYSWTRSAVIALAAAATTGLRD</sequence>
<dbReference type="SUPFAM" id="SSF48239">
    <property type="entry name" value="Terpenoid cyclases/Protein prenyltransferases"/>
    <property type="match status" value="1"/>
</dbReference>
<gene>
    <name evidence="2" type="ORF">FEF34_05775</name>
</gene>
<dbReference type="InterPro" id="IPR008930">
    <property type="entry name" value="Terpenoid_cyclase/PrenylTrfase"/>
</dbReference>
<dbReference type="Pfam" id="PF21836">
    <property type="entry name" value="DUF6895"/>
    <property type="match status" value="1"/>
</dbReference>
<comment type="caution">
    <text evidence="2">The sequence shown here is derived from an EMBL/GenBank/DDBJ whole genome shotgun (WGS) entry which is preliminary data.</text>
</comment>